<dbReference type="RefSeq" id="WP_072831441.1">
    <property type="nucleotide sequence ID" value="NZ_FQXP01000005.1"/>
</dbReference>
<dbReference type="InterPro" id="IPR047175">
    <property type="entry name" value="CotS-like"/>
</dbReference>
<proteinExistence type="predicted"/>
<keyword evidence="2" id="KW-1185">Reference proteome</keyword>
<dbReference type="AlphaFoldDB" id="A0A1M5W475"/>
<dbReference type="OrthoDB" id="9771902at2"/>
<dbReference type="Gene3D" id="3.90.1200.10">
    <property type="match status" value="1"/>
</dbReference>
<dbReference type="PANTHER" id="PTHR39179:SF1">
    <property type="entry name" value="SPORE COAT PROTEIN I"/>
    <property type="match status" value="1"/>
</dbReference>
<dbReference type="PANTHER" id="PTHR39179">
    <property type="entry name" value="SPORE COAT PROTEIN I"/>
    <property type="match status" value="1"/>
</dbReference>
<gene>
    <name evidence="1" type="ORF">SAMN02745196_01541</name>
</gene>
<dbReference type="GO" id="GO:0042601">
    <property type="term" value="C:endospore-forming forespore"/>
    <property type="evidence" value="ECO:0007669"/>
    <property type="project" value="TreeGrafter"/>
</dbReference>
<dbReference type="Gene3D" id="3.30.200.20">
    <property type="entry name" value="Phosphorylase Kinase, domain 1"/>
    <property type="match status" value="1"/>
</dbReference>
<name>A0A1M5W475_9CLOT</name>
<organism evidence="1 2">
    <name type="scientific">Clostridium collagenovorans DSM 3089</name>
    <dbReference type="NCBI Taxonomy" id="1121306"/>
    <lineage>
        <taxon>Bacteria</taxon>
        <taxon>Bacillati</taxon>
        <taxon>Bacillota</taxon>
        <taxon>Clostridia</taxon>
        <taxon>Eubacteriales</taxon>
        <taxon>Clostridiaceae</taxon>
        <taxon>Clostridium</taxon>
    </lineage>
</organism>
<dbReference type="STRING" id="1121306.SAMN02745196_01541"/>
<evidence type="ECO:0000313" key="2">
    <source>
        <dbReference type="Proteomes" id="UP000184526"/>
    </source>
</evidence>
<dbReference type="EMBL" id="FQXP01000005">
    <property type="protein sequence ID" value="SHH82275.1"/>
    <property type="molecule type" value="Genomic_DNA"/>
</dbReference>
<reference evidence="1 2" key="1">
    <citation type="submission" date="2016-11" db="EMBL/GenBank/DDBJ databases">
        <authorList>
            <person name="Jaros S."/>
            <person name="Januszkiewicz K."/>
            <person name="Wedrychowicz H."/>
        </authorList>
    </citation>
    <scope>NUCLEOTIDE SEQUENCE [LARGE SCALE GENOMIC DNA]</scope>
    <source>
        <strain evidence="1 2">DSM 3089</strain>
    </source>
</reference>
<dbReference type="NCBIfam" id="TIGR02906">
    <property type="entry name" value="spore_CotS"/>
    <property type="match status" value="1"/>
</dbReference>
<dbReference type="InterPro" id="IPR011009">
    <property type="entry name" value="Kinase-like_dom_sf"/>
</dbReference>
<evidence type="ECO:0000313" key="1">
    <source>
        <dbReference type="EMBL" id="SHH82275.1"/>
    </source>
</evidence>
<protein>
    <submittedName>
        <fullName evidence="1">Spore coat protein, CotS family</fullName>
    </submittedName>
</protein>
<sequence length="342" mass="40859">MLDVKYKDREYLKGYDLDVGLFDMFGLKVIDLIPVRKVYILVTDKGNKVLKRLSLDEEEMDFLDSVFSHLNKNGFNQMISFDKTKENKTYYRWKDELYCLMPLVEGRESEYANPIDVDIDINAIAKLHHSSKGFSPIPDLKDNRTGLIKSFEDSLGKLKLFKELVSLYEDKNEFDLIFMDTVDYHLKQIEKSIELLEKSSYFELCNENDKIAFCHHDLAHHNILIKDEIAYFVDFDYAIFDLRVHDLCNFICKVVKNFAYDFEKTKNIIKGYEIYSKLDQRELEVLYALLYFPQDYVSICKSYYTKIKDWEYASFLEKLKDKVSYREEREEFLSKFKKYYLL</sequence>
<dbReference type="Pfam" id="PF01633">
    <property type="entry name" value="Choline_kinase"/>
    <property type="match status" value="1"/>
</dbReference>
<dbReference type="Proteomes" id="UP000184526">
    <property type="component" value="Unassembled WGS sequence"/>
</dbReference>
<dbReference type="SUPFAM" id="SSF56112">
    <property type="entry name" value="Protein kinase-like (PK-like)"/>
    <property type="match status" value="1"/>
</dbReference>
<keyword evidence="1" id="KW-0167">Capsid protein</keyword>
<keyword evidence="1" id="KW-0946">Virion</keyword>
<dbReference type="InterPro" id="IPR014255">
    <property type="entry name" value="Spore_coat_CotS"/>
</dbReference>
<accession>A0A1M5W475</accession>